<reference evidence="4 5" key="1">
    <citation type="journal article" date="2019" name="Anaerobe">
        <title>Detection of Robinsoniella peoriensis in multiple bone samples of a trauma patient.</title>
        <authorList>
            <person name="Schrottner P."/>
            <person name="Hartwich K."/>
            <person name="Bunk B."/>
            <person name="Schober I."/>
            <person name="Helbig S."/>
            <person name="Rudolph W.W."/>
            <person name="Gunzer F."/>
        </authorList>
    </citation>
    <scope>NUCLEOTIDE SEQUENCE [LARGE SCALE GENOMIC DNA]</scope>
    <source>
        <strain evidence="4 5">DSM 106044</strain>
    </source>
</reference>
<dbReference type="RefSeq" id="WP_138002316.1">
    <property type="nucleotide sequence ID" value="NZ_QGQD01000041.1"/>
</dbReference>
<dbReference type="EC" id="1.1.1.29" evidence="4"/>
<evidence type="ECO:0000313" key="4">
    <source>
        <dbReference type="EMBL" id="TLD01304.1"/>
    </source>
</evidence>
<dbReference type="PROSITE" id="PS00671">
    <property type="entry name" value="D_2_HYDROXYACID_DH_3"/>
    <property type="match status" value="1"/>
</dbReference>
<dbReference type="InterPro" id="IPR029753">
    <property type="entry name" value="D-isomer_DH_CS"/>
</dbReference>
<dbReference type="InterPro" id="IPR006140">
    <property type="entry name" value="D-isomer_DH_NAD-bd"/>
</dbReference>
<dbReference type="GO" id="GO:0008465">
    <property type="term" value="F:hydroxypyruvate reductase (NADH) activity"/>
    <property type="evidence" value="ECO:0007669"/>
    <property type="project" value="UniProtKB-EC"/>
</dbReference>
<dbReference type="SUPFAM" id="SSF51735">
    <property type="entry name" value="NAD(P)-binding Rossmann-fold domains"/>
    <property type="match status" value="1"/>
</dbReference>
<keyword evidence="1 4" id="KW-0560">Oxidoreductase</keyword>
<evidence type="ECO:0000313" key="5">
    <source>
        <dbReference type="Proteomes" id="UP000306509"/>
    </source>
</evidence>
<organism evidence="4 5">
    <name type="scientific">Robinsoniella peoriensis</name>
    <dbReference type="NCBI Taxonomy" id="180332"/>
    <lineage>
        <taxon>Bacteria</taxon>
        <taxon>Bacillati</taxon>
        <taxon>Bacillota</taxon>
        <taxon>Clostridia</taxon>
        <taxon>Lachnospirales</taxon>
        <taxon>Lachnospiraceae</taxon>
        <taxon>Robinsoniella</taxon>
    </lineage>
</organism>
<protein>
    <submittedName>
        <fullName evidence="4">Glycerate dehydrogenase</fullName>
        <ecNumber evidence="4">1.1.1.29</ecNumber>
    </submittedName>
</protein>
<dbReference type="InterPro" id="IPR036291">
    <property type="entry name" value="NAD(P)-bd_dom_sf"/>
</dbReference>
<accession>A0A4U8QA30</accession>
<evidence type="ECO:0000256" key="1">
    <source>
        <dbReference type="ARBA" id="ARBA00023002"/>
    </source>
</evidence>
<sequence>MNILVTLPMAEAQRIELEQMDPGASYHYTKYKSVTRELVQEANIIIGNVPPEFIEGSANLEWLQLNSAGTDGYCNPGVLAEGTILTNASGAYGLSIGEFMVGLTFALKKNTALYVRNQINHRWHYESGVSTIMGSTVLVIGLGDIGMEYAKRMKALGSHVIGVKRRKSEKPEYVDELYYEEDVDRLLGRADIVALSMPAYDKTMGFMSEERFKKMKSSAIILNVGRGSLIDTEVLYRALKEKWIAGAGLDVITPEPFPKDHPLWDLDNLILTPHVSGGYSIPETLERIVGIALENRRRFAVGEPLKNRIDFETGYRL</sequence>
<dbReference type="CDD" id="cd05300">
    <property type="entry name" value="2-Hacid_dh_1"/>
    <property type="match status" value="1"/>
</dbReference>
<dbReference type="PANTHER" id="PTHR43333:SF1">
    <property type="entry name" value="D-ISOMER SPECIFIC 2-HYDROXYACID DEHYDROGENASE NAD-BINDING DOMAIN-CONTAINING PROTEIN"/>
    <property type="match status" value="1"/>
</dbReference>
<evidence type="ECO:0000256" key="2">
    <source>
        <dbReference type="ARBA" id="ARBA00023027"/>
    </source>
</evidence>
<keyword evidence="2" id="KW-0520">NAD</keyword>
<proteinExistence type="predicted"/>
<dbReference type="PANTHER" id="PTHR43333">
    <property type="entry name" value="2-HACID_DH_C DOMAIN-CONTAINING PROTEIN"/>
    <property type="match status" value="1"/>
</dbReference>
<dbReference type="GO" id="GO:0051287">
    <property type="term" value="F:NAD binding"/>
    <property type="evidence" value="ECO:0007669"/>
    <property type="project" value="InterPro"/>
</dbReference>
<dbReference type="Pfam" id="PF02826">
    <property type="entry name" value="2-Hacid_dh_C"/>
    <property type="match status" value="1"/>
</dbReference>
<gene>
    <name evidence="4" type="primary">hprA_1</name>
    <name evidence="4" type="ORF">DSM106044_01789</name>
</gene>
<dbReference type="Gene3D" id="3.40.50.720">
    <property type="entry name" value="NAD(P)-binding Rossmann-like Domain"/>
    <property type="match status" value="2"/>
</dbReference>
<comment type="caution">
    <text evidence="4">The sequence shown here is derived from an EMBL/GenBank/DDBJ whole genome shotgun (WGS) entry which is preliminary data.</text>
</comment>
<dbReference type="SUPFAM" id="SSF52283">
    <property type="entry name" value="Formate/glycerate dehydrogenase catalytic domain-like"/>
    <property type="match status" value="1"/>
</dbReference>
<keyword evidence="5" id="KW-1185">Reference proteome</keyword>
<feature type="domain" description="D-isomer specific 2-hydroxyacid dehydrogenase NAD-binding" evidence="3">
    <location>
        <begin position="102"/>
        <end position="276"/>
    </location>
</feature>
<dbReference type="STRING" id="180332.GCA_000797495_02243"/>
<name>A0A4U8QA30_9FIRM</name>
<dbReference type="AlphaFoldDB" id="A0A4U8QA30"/>
<dbReference type="Proteomes" id="UP000306509">
    <property type="component" value="Unassembled WGS sequence"/>
</dbReference>
<evidence type="ECO:0000259" key="3">
    <source>
        <dbReference type="Pfam" id="PF02826"/>
    </source>
</evidence>
<dbReference type="EMBL" id="QGQD01000041">
    <property type="protein sequence ID" value="TLD01304.1"/>
    <property type="molecule type" value="Genomic_DNA"/>
</dbReference>